<proteinExistence type="predicted"/>
<feature type="transmembrane region" description="Helical" evidence="1">
    <location>
        <begin position="485"/>
        <end position="509"/>
    </location>
</feature>
<evidence type="ECO:0000313" key="2">
    <source>
        <dbReference type="EMBL" id="ABS60119.1"/>
    </source>
</evidence>
<dbReference type="RefSeq" id="WP_011993441.1">
    <property type="nucleotide sequence ID" value="NC_009718.1"/>
</dbReference>
<keyword evidence="1" id="KW-0812">Transmembrane</keyword>
<feature type="transmembrane region" description="Helical" evidence="1">
    <location>
        <begin position="388"/>
        <end position="410"/>
    </location>
</feature>
<dbReference type="eggNOG" id="ENOG5032VX1">
    <property type="taxonomic scope" value="Bacteria"/>
</dbReference>
<keyword evidence="1" id="KW-0472">Membrane</keyword>
<dbReference type="Proteomes" id="UP000002415">
    <property type="component" value="Chromosome"/>
</dbReference>
<feature type="transmembrane region" description="Helical" evidence="1">
    <location>
        <begin position="319"/>
        <end position="341"/>
    </location>
</feature>
<reference evidence="2 3" key="2">
    <citation type="journal article" date="2009" name="Proc. Natl. Acad. Sci. U.S.A.">
        <title>On the chimeric nature, thermophilic origin, and phylogenetic placement of the Thermotogales.</title>
        <authorList>
            <person name="Zhaxybayeva O."/>
            <person name="Swithers K.S."/>
            <person name="Lapierre P."/>
            <person name="Fournier G.P."/>
            <person name="Bickhart D.M."/>
            <person name="DeBoy R.T."/>
            <person name="Nelson K.E."/>
            <person name="Nesbo C.L."/>
            <person name="Doolittle W.F."/>
            <person name="Gogarten J.P."/>
            <person name="Noll K.M."/>
        </authorList>
    </citation>
    <scope>NUCLEOTIDE SEQUENCE [LARGE SCALE GENOMIC DNA]</scope>
    <source>
        <strain evidence="3">ATCC 35602 / DSM 5306 / Rt17-B1</strain>
    </source>
</reference>
<gene>
    <name evidence="2" type="ordered locus">Fnod_0253</name>
</gene>
<feature type="transmembrane region" description="Helical" evidence="1">
    <location>
        <begin position="347"/>
        <end position="367"/>
    </location>
</feature>
<dbReference type="EMBL" id="CP000771">
    <property type="protein sequence ID" value="ABS60119.1"/>
    <property type="molecule type" value="Genomic_DNA"/>
</dbReference>
<dbReference type="OrthoDB" id="40493at2"/>
<dbReference type="AlphaFoldDB" id="A7HJN6"/>
<keyword evidence="1" id="KW-1133">Transmembrane helix</keyword>
<feature type="transmembrane region" description="Helical" evidence="1">
    <location>
        <begin position="36"/>
        <end position="57"/>
    </location>
</feature>
<dbReference type="STRING" id="381764.Fnod_0253"/>
<accession>A7HJN6</accession>
<feature type="transmembrane region" description="Helical" evidence="1">
    <location>
        <begin position="81"/>
        <end position="107"/>
    </location>
</feature>
<sequence length="521" mass="59506">MNELSILFKYIGLSPTTMQTTRQIKRKKAKIGNTNYALRYISTMIIGILPMFLFILYSNKSIYSKLYEALKFYPQFEEIGIMFYMMNITMFSIFYIVGFIGTGMYAFSRTDELELLLTMPIKRRILTIYNLIISLSSQLFTIAFFLGATFGFMLGWKNVSYTFLLKTLLQLCFITSISALFSILSGGINSKSIVRKINVIIVLLLVFIYFGFSYLQDIDVTKLAENENIIRWFAFTTSKYNVLTWAYSSDKLLISIIIAISIVASILFWYLADKVIYEEIRTKTKKKDEVKLSNNSSYASKFGPFFWKDLKALQRNEQFIFLIFYPVAFGLFMMFVSNSVISSSVPFLAIAVLYCAMESGLLTMDEFKYSEIVKILPSKKSSIIIPKLVIPVSMNFLLLILINLVALLTNRYSKEAFIFLPLALLLFLLSALIGAYYSITKPGRRKNQPFTTVTTFIIEGITLGLAFGMLFPIGYLSAGPKSKGWTIILSWTSLIVSIVLSIILAIVYYKKLKKTIINMND</sequence>
<name>A7HJN6_FERNB</name>
<protein>
    <submittedName>
        <fullName evidence="2">Uncharacterized protein</fullName>
    </submittedName>
</protein>
<evidence type="ECO:0000313" key="3">
    <source>
        <dbReference type="Proteomes" id="UP000002415"/>
    </source>
</evidence>
<feature type="transmembrane region" description="Helical" evidence="1">
    <location>
        <begin position="252"/>
        <end position="272"/>
    </location>
</feature>
<organism evidence="2 3">
    <name type="scientific">Fervidobacterium nodosum (strain ATCC 35602 / DSM 5306 / Rt17-B1)</name>
    <dbReference type="NCBI Taxonomy" id="381764"/>
    <lineage>
        <taxon>Bacteria</taxon>
        <taxon>Thermotogati</taxon>
        <taxon>Thermotogota</taxon>
        <taxon>Thermotogae</taxon>
        <taxon>Thermotogales</taxon>
        <taxon>Fervidobacteriaceae</taxon>
        <taxon>Fervidobacterium</taxon>
    </lineage>
</organism>
<feature type="transmembrane region" description="Helical" evidence="1">
    <location>
        <begin position="416"/>
        <end position="438"/>
    </location>
</feature>
<dbReference type="KEGG" id="fno:Fnod_0253"/>
<feature type="transmembrane region" description="Helical" evidence="1">
    <location>
        <begin position="128"/>
        <end position="156"/>
    </location>
</feature>
<keyword evidence="3" id="KW-1185">Reference proteome</keyword>
<feature type="transmembrane region" description="Helical" evidence="1">
    <location>
        <begin position="197"/>
        <end position="215"/>
    </location>
</feature>
<evidence type="ECO:0000256" key="1">
    <source>
        <dbReference type="SAM" id="Phobius"/>
    </source>
</evidence>
<feature type="transmembrane region" description="Helical" evidence="1">
    <location>
        <begin position="450"/>
        <end position="473"/>
    </location>
</feature>
<feature type="transmembrane region" description="Helical" evidence="1">
    <location>
        <begin position="168"/>
        <end position="185"/>
    </location>
</feature>
<reference evidence="2 3" key="1">
    <citation type="submission" date="2007-07" db="EMBL/GenBank/DDBJ databases">
        <title>Complete sequence of Fervidobacterium nodosum Rt17-B1.</title>
        <authorList>
            <consortium name="US DOE Joint Genome Institute"/>
            <person name="Copeland A."/>
            <person name="Lucas S."/>
            <person name="Lapidus A."/>
            <person name="Barry K."/>
            <person name="Glavina del Rio T."/>
            <person name="Dalin E."/>
            <person name="Tice H."/>
            <person name="Pitluck S."/>
            <person name="Saunders E."/>
            <person name="Brettin T."/>
            <person name="Bruce D."/>
            <person name="Detter J.C."/>
            <person name="Han C."/>
            <person name="Schmutz J."/>
            <person name="Larimer F."/>
            <person name="Land M."/>
            <person name="Hauser L."/>
            <person name="Kyrpides N."/>
            <person name="Mikhailova N."/>
            <person name="Nelson K."/>
            <person name="Gogarten J.P."/>
            <person name="Noll K."/>
            <person name="Richardson P."/>
        </authorList>
    </citation>
    <scope>NUCLEOTIDE SEQUENCE [LARGE SCALE GENOMIC DNA]</scope>
    <source>
        <strain evidence="3">ATCC 35602 / DSM 5306 / Rt17-B1</strain>
    </source>
</reference>
<dbReference type="HOGENOM" id="CLU_529708_0_0_0"/>